<evidence type="ECO:0000256" key="4">
    <source>
        <dbReference type="ARBA" id="ARBA00017187"/>
    </source>
</evidence>
<dbReference type="Pfam" id="PF00118">
    <property type="entry name" value="Cpn60_TCP1"/>
    <property type="match status" value="1"/>
</dbReference>
<comment type="subunit">
    <text evidence="3">Heterooligomeric complex of about 850 to 900 kDa that forms two stacked rings, 12 to 16 nm in diameter.</text>
</comment>
<dbReference type="CDD" id="cd03337">
    <property type="entry name" value="TCP1_gamma"/>
    <property type="match status" value="1"/>
</dbReference>
<evidence type="ECO:0000256" key="8">
    <source>
        <dbReference type="ARBA" id="ARBA00023186"/>
    </source>
</evidence>
<dbReference type="InterPro" id="IPR027410">
    <property type="entry name" value="TCP-1-like_intermed_sf"/>
</dbReference>
<evidence type="ECO:0000259" key="12">
    <source>
        <dbReference type="Pfam" id="PF12706"/>
    </source>
</evidence>
<evidence type="ECO:0000256" key="6">
    <source>
        <dbReference type="ARBA" id="ARBA00022741"/>
    </source>
</evidence>
<dbReference type="InterPro" id="IPR017998">
    <property type="entry name" value="Chaperone_TCP-1"/>
</dbReference>
<dbReference type="InterPro" id="IPR001279">
    <property type="entry name" value="Metallo-B-lactamas"/>
</dbReference>
<accession>A0A8H4GL23</accession>
<dbReference type="Gene3D" id="1.10.560.10">
    <property type="entry name" value="GroEL-like equatorial domain"/>
    <property type="match status" value="1"/>
</dbReference>
<dbReference type="GO" id="GO:0140662">
    <property type="term" value="F:ATP-dependent protein folding chaperone"/>
    <property type="evidence" value="ECO:0007669"/>
    <property type="project" value="InterPro"/>
</dbReference>
<dbReference type="InterPro" id="IPR036866">
    <property type="entry name" value="RibonucZ/Hydroxyglut_hydro"/>
</dbReference>
<sequence length="1204" mass="134802">MKRNMSSSTAAILYAITITTPAASPLPDDAQKKSHHLQGGFTNPWDSWKPIKATIAYDIISRQVTGKGNKPDTTPPTVPVRKPEFLPSRETSKLRATWLGHACYYVEFPDGLRVLFDPVFEDRCSPFSWLGPKRYTEVPCQIKDIPFIDAVVISHNHYDHLSHPTVKEIAKLHPNCHFFAPLGNKEWFSGSGIKNMTEMDWWDERDVVLSPSKPDTTVEEATGDLASKPADIKARIGCLPCQHTSARGLLDREKTLWSSWYVESGGRKVYFAGDTGYRAVPELPDGVDDHAPEYNYPSCPAFKQVGEFRGPFDLGLIPIGAYAPRYIMSPMHADPHDAVEIFRDTKCKRATAMHWGTWVLTEEDVLEPAKKLKEALKKHSIPEEGVFDLNTLKADSASSHIIFPGHKAYLYLVFIMPIYIPLAPPRLHTEFNYNYGYNTMQWINPGQTPRVAGYDTEDEEEVVYDLDEHAMACLPHHLQQVMRELHMERLERLQRENPYFKFRSPVPCNRDRHASAWLDSVVSQLVERQSTHRAGYHQVGETPNVRPQKVGCGENQRQATAESQHTCGDTVNTVNQAQIASRTPESDLTYHQEEIIADAGVETEHNSSPIQEYFAEQDDKSRSHIRYATWYGGQPLEERSGSPEFRRRRSPVILEMRSRLQKKIGRAPVVVMNTNAGDRQVGRKAQLSNITAAKTVADIIRSCLGPKAMLKMLLDPMGGIVLTNDGHAILREIEVSHPAAKSMIELSRTQDEEVGDGTTTVIILAGEMLAQALPQLERNIHPVVIIQAFKRALADALAIVEEVSLPVDIDDDKAMYTLIQSSIGTKFVSRWSELMCNLALKAVRTVSFDAGGGKREVDIKRYARIEKIPGGQIEDSEVIDGVMINKDITHPKMRRRIENPRIILLDCPLEYKKGESQTNIEISKEDDWNRILQIEEEQVKHMCDAILALKPDVVFTEKGVSDLAQHFLVKANVTAIRRVRKTDNNRIARATGATIVNRVDDLQESDVGTRCGLFEIEKIGDEYFTFLRKCQDPKACTILLRGPSKDILNEIERNLQDAMSVARNVIFHPRLCPGGGAIEMAVSVKLSQLAKSIEGVQQWPYKAVADAMEVIPRTLAQNAGASPIRVLTRLRAKHVEGQHTWGLDGDSGNPVDMKEYGVWEPEAVKLQSIKTAVESACLLLRVDDICSGKSAQQAGGAHMPGGDD</sequence>
<evidence type="ECO:0000256" key="5">
    <source>
        <dbReference type="ARBA" id="ARBA00022490"/>
    </source>
</evidence>
<dbReference type="FunFam" id="1.10.560.10:FF:000034">
    <property type="entry name" value="T-complex protein 1 subunit gamma"/>
    <property type="match status" value="1"/>
</dbReference>
<dbReference type="SUPFAM" id="SSF48592">
    <property type="entry name" value="GroEL equatorial domain-like"/>
    <property type="match status" value="1"/>
</dbReference>
<dbReference type="SUPFAM" id="SSF56281">
    <property type="entry name" value="Metallo-hydrolase/oxidoreductase"/>
    <property type="match status" value="1"/>
</dbReference>
<evidence type="ECO:0000256" key="3">
    <source>
        <dbReference type="ARBA" id="ARBA00011531"/>
    </source>
</evidence>
<dbReference type="GO" id="GO:0016887">
    <property type="term" value="F:ATP hydrolysis activity"/>
    <property type="evidence" value="ECO:0007669"/>
    <property type="project" value="InterPro"/>
</dbReference>
<keyword evidence="7 9" id="KW-0067">ATP-binding</keyword>
<dbReference type="InterPro" id="IPR027413">
    <property type="entry name" value="GROEL-like_equatorial_sf"/>
</dbReference>
<evidence type="ECO:0000256" key="1">
    <source>
        <dbReference type="ARBA" id="ARBA00004496"/>
    </source>
</evidence>
<keyword evidence="8 9" id="KW-0143">Chaperone</keyword>
<dbReference type="GO" id="GO:0005832">
    <property type="term" value="C:chaperonin-containing T-complex"/>
    <property type="evidence" value="ECO:0007669"/>
    <property type="project" value="UniProtKB-ARBA"/>
</dbReference>
<dbReference type="InterPro" id="IPR002194">
    <property type="entry name" value="Chaperonin_TCP-1_CS"/>
</dbReference>
<feature type="chain" id="PRO_5044154962" description="T-complex protein 1 subunit gamma" evidence="11">
    <location>
        <begin position="24"/>
        <end position="1204"/>
    </location>
</feature>
<organism evidence="13 14">
    <name type="scientific">Aspergillus fumigatiaffinis</name>
    <dbReference type="NCBI Taxonomy" id="340414"/>
    <lineage>
        <taxon>Eukaryota</taxon>
        <taxon>Fungi</taxon>
        <taxon>Dikarya</taxon>
        <taxon>Ascomycota</taxon>
        <taxon>Pezizomycotina</taxon>
        <taxon>Eurotiomycetes</taxon>
        <taxon>Eurotiomycetidae</taxon>
        <taxon>Eurotiales</taxon>
        <taxon>Aspergillaceae</taxon>
        <taxon>Aspergillus</taxon>
        <taxon>Aspergillus subgen. Fumigati</taxon>
    </lineage>
</organism>
<dbReference type="InterPro" id="IPR027409">
    <property type="entry name" value="GroEL-like_apical_dom_sf"/>
</dbReference>
<name>A0A8H4GL23_9EURO</name>
<dbReference type="SUPFAM" id="SSF52029">
    <property type="entry name" value="GroEL apical domain-like"/>
    <property type="match status" value="1"/>
</dbReference>
<dbReference type="GO" id="GO:0005524">
    <property type="term" value="F:ATP binding"/>
    <property type="evidence" value="ECO:0007669"/>
    <property type="project" value="UniProtKB-KW"/>
</dbReference>
<dbReference type="AlphaFoldDB" id="A0A8H4GL23"/>
<dbReference type="InterPro" id="IPR054827">
    <property type="entry name" value="thermosome_alpha"/>
</dbReference>
<dbReference type="PROSITE" id="PS00751">
    <property type="entry name" value="TCP1_2"/>
    <property type="match status" value="1"/>
</dbReference>
<dbReference type="OrthoDB" id="10248520at2759"/>
<dbReference type="FunFam" id="3.60.15.10:FF:000048">
    <property type="entry name" value="Zn-dependent hydrolase/oxidoreductase family protein, putative"/>
    <property type="match status" value="1"/>
</dbReference>
<feature type="signal peptide" evidence="11">
    <location>
        <begin position="1"/>
        <end position="23"/>
    </location>
</feature>
<dbReference type="SUPFAM" id="SSF54849">
    <property type="entry name" value="GroEL-intermediate domain like"/>
    <property type="match status" value="1"/>
</dbReference>
<dbReference type="Gene3D" id="3.60.15.10">
    <property type="entry name" value="Ribonuclease Z/Hydroxyacylglutathione hydrolase-like"/>
    <property type="match status" value="1"/>
</dbReference>
<keyword evidence="14" id="KW-1185">Reference proteome</keyword>
<dbReference type="NCBIfam" id="TIGR02344">
    <property type="entry name" value="chap_CCT_gamma"/>
    <property type="match status" value="1"/>
</dbReference>
<reference evidence="13" key="2">
    <citation type="submission" date="2020-04" db="EMBL/GenBank/DDBJ databases">
        <authorList>
            <person name="Santos R.A.C."/>
            <person name="Steenwyk J.L."/>
            <person name="Rivero-Menendez O."/>
            <person name="Mead M.E."/>
            <person name="Silva L.P."/>
            <person name="Bastos R.W."/>
            <person name="Alastruey-Izquierdo A."/>
            <person name="Goldman G.H."/>
            <person name="Rokas A."/>
        </authorList>
    </citation>
    <scope>NUCLEOTIDE SEQUENCE</scope>
    <source>
        <strain evidence="13">CNM-CM6805</strain>
    </source>
</reference>
<dbReference type="FunFam" id="3.30.260.10:FF:000023">
    <property type="entry name" value="T-complex protein 1 subunit gamma"/>
    <property type="match status" value="1"/>
</dbReference>
<comment type="subcellular location">
    <subcellularLocation>
        <location evidence="1">Cytoplasm</location>
    </subcellularLocation>
</comment>
<proteinExistence type="inferred from homology"/>
<evidence type="ECO:0000256" key="7">
    <source>
        <dbReference type="ARBA" id="ARBA00022840"/>
    </source>
</evidence>
<evidence type="ECO:0000256" key="9">
    <source>
        <dbReference type="RuleBase" id="RU004187"/>
    </source>
</evidence>
<evidence type="ECO:0000313" key="13">
    <source>
        <dbReference type="EMBL" id="KAF4232104.1"/>
    </source>
</evidence>
<dbReference type="FunFam" id="3.50.7.10:FF:000005">
    <property type="entry name" value="T-complex protein 1 subunit gamma"/>
    <property type="match status" value="1"/>
</dbReference>
<dbReference type="InterPro" id="IPR002423">
    <property type="entry name" value="Cpn60/GroEL/TCP-1"/>
</dbReference>
<dbReference type="PANTHER" id="PTHR11353">
    <property type="entry name" value="CHAPERONIN"/>
    <property type="match status" value="1"/>
</dbReference>
<dbReference type="FunFam" id="1.10.560.10:FF:000037">
    <property type="entry name" value="T-complex protein 1 subunit gamma"/>
    <property type="match status" value="1"/>
</dbReference>
<evidence type="ECO:0000256" key="11">
    <source>
        <dbReference type="SAM" id="SignalP"/>
    </source>
</evidence>
<gene>
    <name evidence="13" type="ORF">CNMCM6805_010155</name>
</gene>
<dbReference type="EMBL" id="JAAAPX010000095">
    <property type="protein sequence ID" value="KAF4232104.1"/>
    <property type="molecule type" value="Genomic_DNA"/>
</dbReference>
<keyword evidence="11" id="KW-0732">Signal</keyword>
<keyword evidence="5" id="KW-0963">Cytoplasm</keyword>
<evidence type="ECO:0000256" key="10">
    <source>
        <dbReference type="RuleBase" id="RU004191"/>
    </source>
</evidence>
<dbReference type="NCBIfam" id="NF041082">
    <property type="entry name" value="thermosome_alpha"/>
    <property type="match status" value="1"/>
</dbReference>
<protein>
    <recommendedName>
        <fullName evidence="4 10">T-complex protein 1 subunit gamma</fullName>
    </recommendedName>
</protein>
<keyword evidence="6 9" id="KW-0547">Nucleotide-binding</keyword>
<dbReference type="PROSITE" id="PS00995">
    <property type="entry name" value="TCP1_3"/>
    <property type="match status" value="1"/>
</dbReference>
<dbReference type="NCBIfam" id="NF041083">
    <property type="entry name" value="thermosome_beta"/>
    <property type="match status" value="1"/>
</dbReference>
<dbReference type="Gene3D" id="3.30.260.10">
    <property type="entry name" value="TCP-1-like chaperonin intermediate domain"/>
    <property type="match status" value="1"/>
</dbReference>
<dbReference type="InterPro" id="IPR053374">
    <property type="entry name" value="TCP-1_chaperonin"/>
</dbReference>
<dbReference type="InterPro" id="IPR012719">
    <property type="entry name" value="Chap_CCT_gamma"/>
</dbReference>
<evidence type="ECO:0000256" key="2">
    <source>
        <dbReference type="ARBA" id="ARBA00008020"/>
    </source>
</evidence>
<dbReference type="Gene3D" id="3.50.7.10">
    <property type="entry name" value="GroEL"/>
    <property type="match status" value="1"/>
</dbReference>
<dbReference type="Pfam" id="PF12706">
    <property type="entry name" value="Lactamase_B_2"/>
    <property type="match status" value="1"/>
</dbReference>
<dbReference type="PROSITE" id="PS00750">
    <property type="entry name" value="TCP1_1"/>
    <property type="match status" value="1"/>
</dbReference>
<dbReference type="Proteomes" id="UP000653565">
    <property type="component" value="Unassembled WGS sequence"/>
</dbReference>
<comment type="similarity">
    <text evidence="2 9">Belongs to the TCP-1 chaperonin family.</text>
</comment>
<feature type="domain" description="Metallo-beta-lactamase" evidence="12">
    <location>
        <begin position="113"/>
        <end position="355"/>
    </location>
</feature>
<evidence type="ECO:0000313" key="14">
    <source>
        <dbReference type="Proteomes" id="UP000653565"/>
    </source>
</evidence>
<dbReference type="PRINTS" id="PR00304">
    <property type="entry name" value="TCOMPLEXTCP1"/>
</dbReference>
<comment type="caution">
    <text evidence="13">The sequence shown here is derived from an EMBL/GenBank/DDBJ whole genome shotgun (WGS) entry which is preliminary data.</text>
</comment>
<dbReference type="GO" id="GO:0051082">
    <property type="term" value="F:unfolded protein binding"/>
    <property type="evidence" value="ECO:0007669"/>
    <property type="project" value="InterPro"/>
</dbReference>
<reference evidence="13" key="1">
    <citation type="journal article" date="2020" name="bioRxiv">
        <title>Genomic and phenotypic heterogeneity of clinical isolates of the human pathogens Aspergillus fumigatus, Aspergillus lentulus and Aspergillus fumigatiaffinis.</title>
        <authorList>
            <person name="dos Santos R.A.C."/>
            <person name="Steenwyk J.L."/>
            <person name="Rivero-Menendez O."/>
            <person name="Mead M.E."/>
            <person name="Silva L.P."/>
            <person name="Bastos R.W."/>
            <person name="Alastruey-Izquierdo A."/>
            <person name="Goldman G.H."/>
            <person name="Rokas A."/>
        </authorList>
    </citation>
    <scope>NUCLEOTIDE SEQUENCE</scope>
    <source>
        <strain evidence="13">CNM-CM6805</strain>
    </source>
</reference>